<dbReference type="AlphaFoldDB" id="A0AAN6EXJ6"/>
<comment type="caution">
    <text evidence="2">The sequence shown here is derived from an EMBL/GenBank/DDBJ whole genome shotgun (WGS) entry which is preliminary data.</text>
</comment>
<accession>A0AAN6EXJ6</accession>
<dbReference type="EMBL" id="JAJGCB010000006">
    <property type="protein sequence ID" value="KAJ8992216.1"/>
    <property type="molecule type" value="Genomic_DNA"/>
</dbReference>
<dbReference type="Proteomes" id="UP001161757">
    <property type="component" value="Unassembled WGS sequence"/>
</dbReference>
<organism evidence="2 3">
    <name type="scientific">Exophiala dermatitidis</name>
    <name type="common">Black yeast-like fungus</name>
    <name type="synonym">Wangiella dermatitidis</name>
    <dbReference type="NCBI Taxonomy" id="5970"/>
    <lineage>
        <taxon>Eukaryota</taxon>
        <taxon>Fungi</taxon>
        <taxon>Dikarya</taxon>
        <taxon>Ascomycota</taxon>
        <taxon>Pezizomycotina</taxon>
        <taxon>Eurotiomycetes</taxon>
        <taxon>Chaetothyriomycetidae</taxon>
        <taxon>Chaetothyriales</taxon>
        <taxon>Herpotrichiellaceae</taxon>
        <taxon>Exophiala</taxon>
    </lineage>
</organism>
<protein>
    <submittedName>
        <fullName evidence="2">Uncharacterized protein</fullName>
    </submittedName>
</protein>
<sequence length="142" mass="15674">MAQLPPVMAGPPVNPPGMARAPVDPRKVAEFFARMPKRTQRIARSLRAIYRLFVKIGYIEHRDIKYPPHDLDGNKCLRMGMSLAAVQFLEALPWAIAGRGDMVPNSPIVDFGSTTSLLAAEYIHNATGQHPADRKNGFIALL</sequence>
<gene>
    <name evidence="2" type="ORF">HRR80_004108</name>
</gene>
<feature type="region of interest" description="Disordered" evidence="1">
    <location>
        <begin position="1"/>
        <end position="21"/>
    </location>
</feature>
<reference evidence="2" key="1">
    <citation type="submission" date="2023-01" db="EMBL/GenBank/DDBJ databases">
        <title>Exophiala dermititidis isolated from Cystic Fibrosis Patient.</title>
        <authorList>
            <person name="Kurbessoian T."/>
            <person name="Crocker A."/>
            <person name="Murante D."/>
            <person name="Hogan D.A."/>
            <person name="Stajich J.E."/>
        </authorList>
    </citation>
    <scope>NUCLEOTIDE SEQUENCE</scope>
    <source>
        <strain evidence="2">Ex8</strain>
    </source>
</reference>
<name>A0AAN6EXJ6_EXODE</name>
<evidence type="ECO:0000313" key="3">
    <source>
        <dbReference type="Proteomes" id="UP001161757"/>
    </source>
</evidence>
<evidence type="ECO:0000256" key="1">
    <source>
        <dbReference type="SAM" id="MobiDB-lite"/>
    </source>
</evidence>
<evidence type="ECO:0000313" key="2">
    <source>
        <dbReference type="EMBL" id="KAJ8992216.1"/>
    </source>
</evidence>
<proteinExistence type="predicted"/>